<keyword evidence="2" id="KW-1185">Reference proteome</keyword>
<dbReference type="EMBL" id="AP014963">
    <property type="protein sequence ID" value="BAT03142.1"/>
    <property type="molecule type" value="Genomic_DNA"/>
</dbReference>
<dbReference type="AlphaFoldDB" id="A0A0P0XAD2"/>
<sequence length="119" mass="12625">DIVDHADFDEANVGYVQRHRGTPAVLAEERVSVVDGERLEEVGVLPCLHVGVADDVSHAGLLGVQEISQLVPHLGVDPLLLRNLKTDSATPAETTGLLLVDGLEAPERLRPAAPCQGHS</sequence>
<accession>A0A0P0XAD2</accession>
<dbReference type="PaxDb" id="39947-A0A0P0XAD2"/>
<organism evidence="1 2">
    <name type="scientific">Oryza sativa subsp. japonica</name>
    <name type="common">Rice</name>
    <dbReference type="NCBI Taxonomy" id="39947"/>
    <lineage>
        <taxon>Eukaryota</taxon>
        <taxon>Viridiplantae</taxon>
        <taxon>Streptophyta</taxon>
        <taxon>Embryophyta</taxon>
        <taxon>Tracheophyta</taxon>
        <taxon>Spermatophyta</taxon>
        <taxon>Magnoliopsida</taxon>
        <taxon>Liliopsida</taxon>
        <taxon>Poales</taxon>
        <taxon>Poaceae</taxon>
        <taxon>BOP clade</taxon>
        <taxon>Oryzoideae</taxon>
        <taxon>Oryzeae</taxon>
        <taxon>Oryzinae</taxon>
        <taxon>Oryza</taxon>
        <taxon>Oryza sativa</taxon>
    </lineage>
</organism>
<evidence type="ECO:0000313" key="1">
    <source>
        <dbReference type="EMBL" id="BAT03142.1"/>
    </source>
</evidence>
<reference evidence="2" key="1">
    <citation type="journal article" date="2005" name="Nature">
        <title>The map-based sequence of the rice genome.</title>
        <authorList>
            <consortium name="International rice genome sequencing project (IRGSP)"/>
            <person name="Matsumoto T."/>
            <person name="Wu J."/>
            <person name="Kanamori H."/>
            <person name="Katayose Y."/>
            <person name="Fujisawa M."/>
            <person name="Namiki N."/>
            <person name="Mizuno H."/>
            <person name="Yamamoto K."/>
            <person name="Antonio B.A."/>
            <person name="Baba T."/>
            <person name="Sakata K."/>
            <person name="Nagamura Y."/>
            <person name="Aoki H."/>
            <person name="Arikawa K."/>
            <person name="Arita K."/>
            <person name="Bito T."/>
            <person name="Chiden Y."/>
            <person name="Fujitsuka N."/>
            <person name="Fukunaka R."/>
            <person name="Hamada M."/>
            <person name="Harada C."/>
            <person name="Hayashi A."/>
            <person name="Hijishita S."/>
            <person name="Honda M."/>
            <person name="Hosokawa S."/>
            <person name="Ichikawa Y."/>
            <person name="Idonuma A."/>
            <person name="Iijima M."/>
            <person name="Ikeda M."/>
            <person name="Ikeno M."/>
            <person name="Ito K."/>
            <person name="Ito S."/>
            <person name="Ito T."/>
            <person name="Ito Y."/>
            <person name="Ito Y."/>
            <person name="Iwabuchi A."/>
            <person name="Kamiya K."/>
            <person name="Karasawa W."/>
            <person name="Kurita K."/>
            <person name="Katagiri S."/>
            <person name="Kikuta A."/>
            <person name="Kobayashi H."/>
            <person name="Kobayashi N."/>
            <person name="Machita K."/>
            <person name="Maehara T."/>
            <person name="Masukawa M."/>
            <person name="Mizubayashi T."/>
            <person name="Mukai Y."/>
            <person name="Nagasaki H."/>
            <person name="Nagata Y."/>
            <person name="Naito S."/>
            <person name="Nakashima M."/>
            <person name="Nakama Y."/>
            <person name="Nakamichi Y."/>
            <person name="Nakamura M."/>
            <person name="Meguro A."/>
            <person name="Negishi M."/>
            <person name="Ohta I."/>
            <person name="Ohta T."/>
            <person name="Okamoto M."/>
            <person name="Ono N."/>
            <person name="Saji S."/>
            <person name="Sakaguchi M."/>
            <person name="Sakai K."/>
            <person name="Shibata M."/>
            <person name="Shimokawa T."/>
            <person name="Song J."/>
            <person name="Takazaki Y."/>
            <person name="Terasawa K."/>
            <person name="Tsugane M."/>
            <person name="Tsuji K."/>
            <person name="Ueda S."/>
            <person name="Waki K."/>
            <person name="Yamagata H."/>
            <person name="Yamamoto M."/>
            <person name="Yamamoto S."/>
            <person name="Yamane H."/>
            <person name="Yoshiki S."/>
            <person name="Yoshihara R."/>
            <person name="Yukawa K."/>
            <person name="Zhong H."/>
            <person name="Yano M."/>
            <person name="Yuan Q."/>
            <person name="Ouyang S."/>
            <person name="Liu J."/>
            <person name="Jones K.M."/>
            <person name="Gansberger K."/>
            <person name="Moffat K."/>
            <person name="Hill J."/>
            <person name="Bera J."/>
            <person name="Fadrosh D."/>
            <person name="Jin S."/>
            <person name="Johri S."/>
            <person name="Kim M."/>
            <person name="Overton L."/>
            <person name="Reardon M."/>
            <person name="Tsitrin T."/>
            <person name="Vuong H."/>
            <person name="Weaver B."/>
            <person name="Ciecko A."/>
            <person name="Tallon L."/>
            <person name="Jackson J."/>
            <person name="Pai G."/>
            <person name="Aken S.V."/>
            <person name="Utterback T."/>
            <person name="Reidmuller S."/>
            <person name="Feldblyum T."/>
            <person name="Hsiao J."/>
            <person name="Zismann V."/>
            <person name="Iobst S."/>
            <person name="de Vazeille A.R."/>
            <person name="Buell C.R."/>
            <person name="Ying K."/>
            <person name="Li Y."/>
            <person name="Lu T."/>
            <person name="Huang Y."/>
            <person name="Zhao Q."/>
            <person name="Feng Q."/>
            <person name="Zhang L."/>
            <person name="Zhu J."/>
            <person name="Weng Q."/>
            <person name="Mu J."/>
            <person name="Lu Y."/>
            <person name="Fan D."/>
            <person name="Liu Y."/>
            <person name="Guan J."/>
            <person name="Zhang Y."/>
            <person name="Yu S."/>
            <person name="Liu X."/>
            <person name="Zhang Y."/>
            <person name="Hong G."/>
            <person name="Han B."/>
            <person name="Choisne N."/>
            <person name="Demange N."/>
            <person name="Orjeda G."/>
            <person name="Samain S."/>
            <person name="Cattolico L."/>
            <person name="Pelletier E."/>
            <person name="Couloux A."/>
            <person name="Segurens B."/>
            <person name="Wincker P."/>
            <person name="D'Hont A."/>
            <person name="Scarpelli C."/>
            <person name="Weissenbach J."/>
            <person name="Salanoubat M."/>
            <person name="Quetier F."/>
            <person name="Yu Y."/>
            <person name="Kim H.R."/>
            <person name="Rambo T."/>
            <person name="Currie J."/>
            <person name="Collura K."/>
            <person name="Luo M."/>
            <person name="Yang T."/>
            <person name="Ammiraju J.S.S."/>
            <person name="Engler F."/>
            <person name="Soderlund C."/>
            <person name="Wing R.A."/>
            <person name="Palmer L.E."/>
            <person name="de la Bastide M."/>
            <person name="Spiegel L."/>
            <person name="Nascimento L."/>
            <person name="Zutavern T."/>
            <person name="O'Shaughnessy A."/>
            <person name="Dike S."/>
            <person name="Dedhia N."/>
            <person name="Preston R."/>
            <person name="Balija V."/>
            <person name="McCombie W.R."/>
            <person name="Chow T."/>
            <person name="Chen H."/>
            <person name="Chung M."/>
            <person name="Chen C."/>
            <person name="Shaw J."/>
            <person name="Wu H."/>
            <person name="Hsiao K."/>
            <person name="Chao Y."/>
            <person name="Chu M."/>
            <person name="Cheng C."/>
            <person name="Hour A."/>
            <person name="Lee P."/>
            <person name="Lin S."/>
            <person name="Lin Y."/>
            <person name="Liou J."/>
            <person name="Liu S."/>
            <person name="Hsing Y."/>
            <person name="Raghuvanshi S."/>
            <person name="Mohanty A."/>
            <person name="Bharti A.K."/>
            <person name="Gaur A."/>
            <person name="Gupta V."/>
            <person name="Kumar D."/>
            <person name="Ravi V."/>
            <person name="Vij S."/>
            <person name="Kapur A."/>
            <person name="Khurana P."/>
            <person name="Khurana P."/>
            <person name="Khurana J.P."/>
            <person name="Tyagi A.K."/>
            <person name="Gaikwad K."/>
            <person name="Singh A."/>
            <person name="Dalal V."/>
            <person name="Srivastava S."/>
            <person name="Dixit A."/>
            <person name="Pal A.K."/>
            <person name="Ghazi I.A."/>
            <person name="Yadav M."/>
            <person name="Pandit A."/>
            <person name="Bhargava A."/>
            <person name="Sureshbabu K."/>
            <person name="Batra K."/>
            <person name="Sharma T.R."/>
            <person name="Mohapatra T."/>
            <person name="Singh N.K."/>
            <person name="Messing J."/>
            <person name="Nelson A.B."/>
            <person name="Fuks G."/>
            <person name="Kavchok S."/>
            <person name="Keizer G."/>
            <person name="Linton E."/>
            <person name="Llaca V."/>
            <person name="Song R."/>
            <person name="Tanyolac B."/>
            <person name="Young S."/>
            <person name="Ho-Il K."/>
            <person name="Hahn J.H."/>
            <person name="Sangsakoo G."/>
            <person name="Vanavichit A."/>
            <person name="de Mattos Luiz.A.T."/>
            <person name="Zimmer P.D."/>
            <person name="Malone G."/>
            <person name="Dellagostin O."/>
            <person name="de Oliveira A.C."/>
            <person name="Bevan M."/>
            <person name="Bancroft I."/>
            <person name="Minx P."/>
            <person name="Cordum H."/>
            <person name="Wilson R."/>
            <person name="Cheng Z."/>
            <person name="Jin W."/>
            <person name="Jiang J."/>
            <person name="Leong S.A."/>
            <person name="Iwama H."/>
            <person name="Gojobori T."/>
            <person name="Itoh T."/>
            <person name="Niimura Y."/>
            <person name="Fujii Y."/>
            <person name="Habara T."/>
            <person name="Sakai H."/>
            <person name="Sato Y."/>
            <person name="Wilson G."/>
            <person name="Kumar K."/>
            <person name="McCouch S."/>
            <person name="Juretic N."/>
            <person name="Hoen D."/>
            <person name="Wright S."/>
            <person name="Bruskiewich R."/>
            <person name="Bureau T."/>
            <person name="Miyao A."/>
            <person name="Hirochika H."/>
            <person name="Nishikawa T."/>
            <person name="Kadowaki K."/>
            <person name="Sugiura M."/>
            <person name="Burr B."/>
            <person name="Sasaki T."/>
        </authorList>
    </citation>
    <scope>NUCLEOTIDE SEQUENCE [LARGE SCALE GENOMIC DNA]</scope>
    <source>
        <strain evidence="2">cv. Nipponbare</strain>
    </source>
</reference>
<reference evidence="1 2" key="3">
    <citation type="journal article" date="2013" name="Rice">
        <title>Improvement of the Oryza sativa Nipponbare reference genome using next generation sequence and optical map data.</title>
        <authorList>
            <person name="Kawahara Y."/>
            <person name="de la Bastide M."/>
            <person name="Hamilton J.P."/>
            <person name="Kanamori H."/>
            <person name="McCombie W.R."/>
            <person name="Ouyang S."/>
            <person name="Schwartz D.C."/>
            <person name="Tanaka T."/>
            <person name="Wu J."/>
            <person name="Zhou S."/>
            <person name="Childs K.L."/>
            <person name="Davidson R.M."/>
            <person name="Lin H."/>
            <person name="Quesada-Ocampo L."/>
            <person name="Vaillancourt B."/>
            <person name="Sakai H."/>
            <person name="Lee S.S."/>
            <person name="Kim J."/>
            <person name="Numa H."/>
            <person name="Itoh T."/>
            <person name="Buell C.R."/>
            <person name="Matsumoto T."/>
        </authorList>
    </citation>
    <scope>NUCLEOTIDE SEQUENCE [LARGE SCALE GENOMIC DNA]</scope>
    <source>
        <strain evidence="2">cv. Nipponbare</strain>
    </source>
</reference>
<name>A0A0P0XAD2_ORYSJ</name>
<dbReference type="Proteomes" id="UP000059680">
    <property type="component" value="Chromosome 7"/>
</dbReference>
<dbReference type="InParanoid" id="A0A0P0XAD2"/>
<dbReference type="Gramene" id="Os07t0669675-00">
    <property type="protein sequence ID" value="Os07t0669675-00"/>
    <property type="gene ID" value="Os07g0669675"/>
</dbReference>
<proteinExistence type="predicted"/>
<protein>
    <submittedName>
        <fullName evidence="1">Os07g0669675 protein</fullName>
    </submittedName>
</protein>
<feature type="non-terminal residue" evidence="1">
    <location>
        <position position="1"/>
    </location>
</feature>
<evidence type="ECO:0000313" key="2">
    <source>
        <dbReference type="Proteomes" id="UP000059680"/>
    </source>
</evidence>
<gene>
    <name evidence="1" type="ordered locus">Os07g0669675</name>
    <name evidence="1" type="ORF">OSNPB_070669675</name>
</gene>
<reference evidence="1 2" key="2">
    <citation type="journal article" date="2013" name="Plant Cell Physiol.">
        <title>Rice Annotation Project Database (RAP-DB): an integrative and interactive database for rice genomics.</title>
        <authorList>
            <person name="Sakai H."/>
            <person name="Lee S.S."/>
            <person name="Tanaka T."/>
            <person name="Numa H."/>
            <person name="Kim J."/>
            <person name="Kawahara Y."/>
            <person name="Wakimoto H."/>
            <person name="Yang C.C."/>
            <person name="Iwamoto M."/>
            <person name="Abe T."/>
            <person name="Yamada Y."/>
            <person name="Muto A."/>
            <person name="Inokuchi H."/>
            <person name="Ikemura T."/>
            <person name="Matsumoto T."/>
            <person name="Sasaki T."/>
            <person name="Itoh T."/>
        </authorList>
    </citation>
    <scope>NUCLEOTIDE SEQUENCE [LARGE SCALE GENOMIC DNA]</scope>
    <source>
        <strain evidence="2">cv. Nipponbare</strain>
    </source>
</reference>